<keyword evidence="4" id="KW-1185">Reference proteome</keyword>
<organism evidence="3 4">
    <name type="scientific">Actinoplanes derwentensis</name>
    <dbReference type="NCBI Taxonomy" id="113562"/>
    <lineage>
        <taxon>Bacteria</taxon>
        <taxon>Bacillati</taxon>
        <taxon>Actinomycetota</taxon>
        <taxon>Actinomycetes</taxon>
        <taxon>Micromonosporales</taxon>
        <taxon>Micromonosporaceae</taxon>
        <taxon>Actinoplanes</taxon>
    </lineage>
</organism>
<dbReference type="EMBL" id="LT629758">
    <property type="protein sequence ID" value="SDT42091.1"/>
    <property type="molecule type" value="Genomic_DNA"/>
</dbReference>
<evidence type="ECO:0000313" key="3">
    <source>
        <dbReference type="EMBL" id="SDT42091.1"/>
    </source>
</evidence>
<keyword evidence="2" id="KW-0812">Transmembrane</keyword>
<protein>
    <submittedName>
        <fullName evidence="3">Membrane protein DedA, SNARE-associated domain</fullName>
    </submittedName>
</protein>
<accession>A0A1H2A7X0</accession>
<gene>
    <name evidence="3" type="ORF">SAMN04489716_3714</name>
</gene>
<evidence type="ECO:0000256" key="2">
    <source>
        <dbReference type="SAM" id="Phobius"/>
    </source>
</evidence>
<feature type="region of interest" description="Disordered" evidence="1">
    <location>
        <begin position="239"/>
        <end position="263"/>
    </location>
</feature>
<feature type="compositionally biased region" description="Low complexity" evidence="1">
    <location>
        <begin position="239"/>
        <end position="251"/>
    </location>
</feature>
<evidence type="ECO:0000256" key="1">
    <source>
        <dbReference type="SAM" id="MobiDB-lite"/>
    </source>
</evidence>
<keyword evidence="2" id="KW-0472">Membrane</keyword>
<proteinExistence type="predicted"/>
<feature type="compositionally biased region" description="Low complexity" evidence="1">
    <location>
        <begin position="88"/>
        <end position="104"/>
    </location>
</feature>
<reference evidence="3 4" key="1">
    <citation type="submission" date="2016-10" db="EMBL/GenBank/DDBJ databases">
        <authorList>
            <person name="de Groot N.N."/>
        </authorList>
    </citation>
    <scope>NUCLEOTIDE SEQUENCE [LARGE SCALE GENOMIC DNA]</scope>
    <source>
        <strain evidence="3 4">DSM 43941</strain>
    </source>
</reference>
<dbReference type="Proteomes" id="UP000198688">
    <property type="component" value="Chromosome I"/>
</dbReference>
<evidence type="ECO:0000313" key="4">
    <source>
        <dbReference type="Proteomes" id="UP000198688"/>
    </source>
</evidence>
<feature type="transmembrane region" description="Helical" evidence="2">
    <location>
        <begin position="200"/>
        <end position="225"/>
    </location>
</feature>
<feature type="transmembrane region" description="Helical" evidence="2">
    <location>
        <begin position="50"/>
        <end position="72"/>
    </location>
</feature>
<name>A0A1H2A7X0_9ACTN</name>
<feature type="transmembrane region" description="Helical" evidence="2">
    <location>
        <begin position="171"/>
        <end position="194"/>
    </location>
</feature>
<feature type="region of interest" description="Disordered" evidence="1">
    <location>
        <begin position="88"/>
        <end position="110"/>
    </location>
</feature>
<dbReference type="STRING" id="113562.SAMN04489716_3714"/>
<sequence length="263" mass="27423">MASVEGRRGRDLRPKLSGMDPYLVLGPLVLVEGPAATITAGSLIGAGAAAFWPVWGIVVAAEVLGDSLLYLAGRSAARPFARGPAFAQQRSARPATPADPAARPQPDHLTVRPGQRSWMARLIDRPTVTAMLDRLAGMPLHRLVITAKLVDVVALPAFVAAGLAGVPYRRFLAWVVATAAVRGLVLIGLGVLIGDRLAGLLALPGGILLLTAAVAVPVLTGHLLLKRYLLRKGRLPCVSSSAPTPTHPTSTGRPISPSAWLSP</sequence>
<feature type="transmembrane region" description="Helical" evidence="2">
    <location>
        <begin position="21"/>
        <end position="44"/>
    </location>
</feature>
<keyword evidence="2" id="KW-1133">Transmembrane helix</keyword>
<dbReference type="AlphaFoldDB" id="A0A1H2A7X0"/>